<keyword evidence="3" id="KW-0378">Hydrolase</keyword>
<accession>A0A132AEG4</accession>
<evidence type="ECO:0000259" key="5">
    <source>
        <dbReference type="PROSITE" id="PS50600"/>
    </source>
</evidence>
<dbReference type="Proteomes" id="UP000616769">
    <property type="component" value="Unassembled WGS sequence"/>
</dbReference>
<dbReference type="EMBL" id="WVUK01000064">
    <property type="protein sequence ID" value="KAF7489563.1"/>
    <property type="molecule type" value="Genomic_DNA"/>
</dbReference>
<keyword evidence="9" id="KW-1185">Reference proteome</keyword>
<dbReference type="OMA" id="DIDIQCQ"/>
<dbReference type="PANTHER" id="PTHR12606:SF141">
    <property type="entry name" value="GH15225P-RELATED"/>
    <property type="match status" value="1"/>
</dbReference>
<feature type="domain" description="Ubiquitin-like protease family profile" evidence="5">
    <location>
        <begin position="318"/>
        <end position="481"/>
    </location>
</feature>
<name>A0A132AEG4_SARSC</name>
<evidence type="ECO:0000313" key="9">
    <source>
        <dbReference type="Proteomes" id="UP000070412"/>
    </source>
</evidence>
<evidence type="ECO:0000256" key="4">
    <source>
        <dbReference type="ARBA" id="ARBA00022807"/>
    </source>
</evidence>
<evidence type="ECO:0000256" key="2">
    <source>
        <dbReference type="ARBA" id="ARBA00022670"/>
    </source>
</evidence>
<dbReference type="Proteomes" id="UP000070412">
    <property type="component" value="Unassembled WGS sequence"/>
</dbReference>
<reference evidence="9" key="2">
    <citation type="journal article" date="2020" name="PLoS Negl. Trop. Dis.">
        <title>High-quality nuclear genome for Sarcoptes scabiei-A critical resource for a neglected parasite.</title>
        <authorList>
            <person name="Korhonen P.K."/>
            <person name="Gasser R.B."/>
            <person name="Ma G."/>
            <person name="Wang T."/>
            <person name="Stroehlein A.J."/>
            <person name="Young N.D."/>
            <person name="Ang C.S."/>
            <person name="Fernando D.D."/>
            <person name="Lu H.C."/>
            <person name="Taylor S."/>
            <person name="Reynolds S.L."/>
            <person name="Mofiz E."/>
            <person name="Najaraj S.H."/>
            <person name="Gowda H."/>
            <person name="Madugundu A."/>
            <person name="Renuse S."/>
            <person name="Holt D."/>
            <person name="Pandey A."/>
            <person name="Papenfuss A.T."/>
            <person name="Fischer K."/>
        </authorList>
    </citation>
    <scope>NUCLEOTIDE SEQUENCE [LARGE SCALE GENOMIC DNA]</scope>
</reference>
<reference evidence="8" key="4">
    <citation type="submission" date="2022-06" db="UniProtKB">
        <authorList>
            <consortium name="EnsemblMetazoa"/>
        </authorList>
    </citation>
    <scope>IDENTIFICATION</scope>
</reference>
<dbReference type="PROSITE" id="PS50600">
    <property type="entry name" value="ULP_PROTEASE"/>
    <property type="match status" value="1"/>
</dbReference>
<dbReference type="GO" id="GO:0005634">
    <property type="term" value="C:nucleus"/>
    <property type="evidence" value="ECO:0007669"/>
    <property type="project" value="TreeGrafter"/>
</dbReference>
<keyword evidence="4" id="KW-0788">Thiol protease</keyword>
<proteinExistence type="inferred from homology"/>
<protein>
    <submittedName>
        <fullName evidence="6 7">Sentrin-specific protease 1</fullName>
    </submittedName>
</protein>
<sequence>MRVITKSSAEKKNVLQRSFDSSLSTYELKNWFKINQITSTPKHSSNKNGICKNKTRLKQSSDFFQTKEREKFKNILALHLSDPIECPDLFDHPKQSTFGQQIAFKNLSLQNETITSNQSAAMKTKFPASYLHQNDSHTSLNSIKATISSSLSSTSSLSSEPKTTEKLNQILTRWKLPERSIEFKNSVLNQLSALLPNKLKIKCDGKKFDHENDERLLEKIKKLEILRQNRYEIYTKVKSIWNVFPRFAFYDRLKYFIPYQQNDFDLNKSLLEHEKKKRQKESTIAYLQAETIQIIYDEVDGILADNCDDKLIVSAFSINIYVRDLKTLDQHNWLNDSVIDFYFNLIAKRSQENQDRLPSVYCFSTYFFTRLTSGSKIGRWANKLDFFSYDLLLFPIHFQSHWRLAVIRNRKKSIEYYDSLGRKFPLCIDLLVKFLQQESLTKRKIELELDEWRIFYEMPSIPKQNNSYDCGVFACKYGDYIAQQKPLSFTQEHIDTFRKCMIHEIVHQKLLDQMLV</sequence>
<evidence type="ECO:0000256" key="3">
    <source>
        <dbReference type="ARBA" id="ARBA00022801"/>
    </source>
</evidence>
<dbReference type="GO" id="GO:0080090">
    <property type="term" value="P:regulation of primary metabolic process"/>
    <property type="evidence" value="ECO:0007669"/>
    <property type="project" value="UniProtKB-ARBA"/>
</dbReference>
<dbReference type="Gene3D" id="3.40.395.10">
    <property type="entry name" value="Adenoviral Proteinase, Chain A"/>
    <property type="match status" value="1"/>
</dbReference>
<organism evidence="7 10">
    <name type="scientific">Sarcoptes scabiei</name>
    <name type="common">Itch mite</name>
    <name type="synonym">Acarus scabiei</name>
    <dbReference type="NCBI Taxonomy" id="52283"/>
    <lineage>
        <taxon>Eukaryota</taxon>
        <taxon>Metazoa</taxon>
        <taxon>Ecdysozoa</taxon>
        <taxon>Arthropoda</taxon>
        <taxon>Chelicerata</taxon>
        <taxon>Arachnida</taxon>
        <taxon>Acari</taxon>
        <taxon>Acariformes</taxon>
        <taxon>Sarcoptiformes</taxon>
        <taxon>Astigmata</taxon>
        <taxon>Psoroptidia</taxon>
        <taxon>Sarcoptoidea</taxon>
        <taxon>Sarcoptidae</taxon>
        <taxon>Sarcoptinae</taxon>
        <taxon>Sarcoptes</taxon>
    </lineage>
</organism>
<reference evidence="7 10" key="1">
    <citation type="journal article" date="2015" name="Parasit. Vectors">
        <title>Draft genome of the scabies mite.</title>
        <authorList>
            <person name="Rider S.D.Jr."/>
            <person name="Morgan M.S."/>
            <person name="Arlian L.G."/>
        </authorList>
    </citation>
    <scope>NUCLEOTIDE SEQUENCE [LARGE SCALE GENOMIC DNA]</scope>
    <source>
        <strain evidence="7">Arlian Lab</strain>
    </source>
</reference>
<evidence type="ECO:0000313" key="6">
    <source>
        <dbReference type="EMBL" id="KAF7489563.1"/>
    </source>
</evidence>
<dbReference type="InterPro" id="IPR003653">
    <property type="entry name" value="Peptidase_C48_C"/>
</dbReference>
<evidence type="ECO:0000256" key="1">
    <source>
        <dbReference type="ARBA" id="ARBA00005234"/>
    </source>
</evidence>
<dbReference type="EMBL" id="JXLN01013460">
    <property type="protein sequence ID" value="KPM09381.1"/>
    <property type="molecule type" value="Genomic_DNA"/>
</dbReference>
<dbReference type="EnsemblMetazoa" id="SSS_2575s_mrna">
    <property type="protein sequence ID" value="KAF7489563.1"/>
    <property type="gene ID" value="SSS_2575"/>
</dbReference>
<reference evidence="6" key="3">
    <citation type="submission" date="2020-01" db="EMBL/GenBank/DDBJ databases">
        <authorList>
            <person name="Korhonen P.K.K."/>
            <person name="Guangxu M.G."/>
            <person name="Wang T.W."/>
            <person name="Stroehlein A.J.S."/>
            <person name="Young N.D."/>
            <person name="Ang C.-S.A."/>
            <person name="Fernando D.W.F."/>
            <person name="Lu H.L."/>
            <person name="Taylor S.T."/>
            <person name="Ehtesham M.E.M."/>
            <person name="Najaraj S.H.N."/>
            <person name="Harsha G.H.G."/>
            <person name="Madugundu A.M."/>
            <person name="Renuse S.R."/>
            <person name="Holt D.H."/>
            <person name="Pandey A.P."/>
            <person name="Papenfuss A.P."/>
            <person name="Gasser R.B.G."/>
            <person name="Fischer K.F."/>
        </authorList>
    </citation>
    <scope>NUCLEOTIDE SEQUENCE</scope>
    <source>
        <strain evidence="6">SSS_KF_BRIS2020</strain>
    </source>
</reference>
<dbReference type="VEuPathDB" id="VectorBase:SSCA000756"/>
<comment type="similarity">
    <text evidence="1">Belongs to the peptidase C48 family.</text>
</comment>
<dbReference type="GO" id="GO:0016926">
    <property type="term" value="P:protein desumoylation"/>
    <property type="evidence" value="ECO:0007669"/>
    <property type="project" value="TreeGrafter"/>
</dbReference>
<dbReference type="AlphaFoldDB" id="A0A132AEG4"/>
<evidence type="ECO:0000313" key="7">
    <source>
        <dbReference type="EMBL" id="KPM09381.1"/>
    </source>
</evidence>
<evidence type="ECO:0000313" key="10">
    <source>
        <dbReference type="Proteomes" id="UP000616769"/>
    </source>
</evidence>
<gene>
    <name evidence="7" type="ORF">QR98_0079150</name>
    <name evidence="6" type="ORF">SSS_2575</name>
</gene>
<keyword evidence="2 7" id="KW-0645">Protease</keyword>
<dbReference type="OrthoDB" id="6428410at2759"/>
<evidence type="ECO:0000313" key="8">
    <source>
        <dbReference type="EnsemblMetazoa" id="KAF7489563.1"/>
    </source>
</evidence>
<dbReference type="InterPro" id="IPR038765">
    <property type="entry name" value="Papain-like_cys_pep_sf"/>
</dbReference>
<dbReference type="Pfam" id="PF02902">
    <property type="entry name" value="Peptidase_C48"/>
    <property type="match status" value="1"/>
</dbReference>
<dbReference type="GO" id="GO:0016929">
    <property type="term" value="F:deSUMOylase activity"/>
    <property type="evidence" value="ECO:0007669"/>
    <property type="project" value="TreeGrafter"/>
</dbReference>
<dbReference type="GO" id="GO:0060255">
    <property type="term" value="P:regulation of macromolecule metabolic process"/>
    <property type="evidence" value="ECO:0007669"/>
    <property type="project" value="UniProtKB-ARBA"/>
</dbReference>
<dbReference type="GO" id="GO:0006508">
    <property type="term" value="P:proteolysis"/>
    <property type="evidence" value="ECO:0007669"/>
    <property type="project" value="UniProtKB-KW"/>
</dbReference>
<dbReference type="PANTHER" id="PTHR12606">
    <property type="entry name" value="SENTRIN/SUMO-SPECIFIC PROTEASE"/>
    <property type="match status" value="1"/>
</dbReference>
<dbReference type="FunFam" id="3.40.395.10:FF:000001">
    <property type="entry name" value="Sentrin-specific protease 1"/>
    <property type="match status" value="1"/>
</dbReference>
<dbReference type="SUPFAM" id="SSF54001">
    <property type="entry name" value="Cysteine proteinases"/>
    <property type="match status" value="1"/>
</dbReference>